<dbReference type="EMBL" id="JABEZX010000011">
    <property type="protein sequence ID" value="MBA0570845.1"/>
    <property type="molecule type" value="Genomic_DNA"/>
</dbReference>
<accession>A0A7J8N1R2</accession>
<reference evidence="1 2" key="1">
    <citation type="journal article" date="2019" name="Genome Biol. Evol.">
        <title>Insights into the evolution of the New World diploid cottons (Gossypium, subgenus Houzingenia) based on genome sequencing.</title>
        <authorList>
            <person name="Grover C.E."/>
            <person name="Arick M.A. 2nd"/>
            <person name="Thrash A."/>
            <person name="Conover J.L."/>
            <person name="Sanders W.S."/>
            <person name="Peterson D.G."/>
            <person name="Frelichowski J.E."/>
            <person name="Scheffler J.A."/>
            <person name="Scheffler B.E."/>
            <person name="Wendel J.F."/>
        </authorList>
    </citation>
    <scope>NUCLEOTIDE SEQUENCE [LARGE SCALE GENOMIC DNA]</scope>
    <source>
        <strain evidence="1">157</strain>
        <tissue evidence="1">Leaf</tissue>
    </source>
</reference>
<evidence type="ECO:0000313" key="2">
    <source>
        <dbReference type="Proteomes" id="UP000593572"/>
    </source>
</evidence>
<name>A0A7J8N1R2_9ROSI</name>
<feature type="non-terminal residue" evidence="1">
    <location>
        <position position="54"/>
    </location>
</feature>
<proteinExistence type="predicted"/>
<gene>
    <name evidence="1" type="ORF">Golob_004451</name>
</gene>
<comment type="caution">
    <text evidence="1">The sequence shown here is derived from an EMBL/GenBank/DDBJ whole genome shotgun (WGS) entry which is preliminary data.</text>
</comment>
<organism evidence="1 2">
    <name type="scientific">Gossypium lobatum</name>
    <dbReference type="NCBI Taxonomy" id="34289"/>
    <lineage>
        <taxon>Eukaryota</taxon>
        <taxon>Viridiplantae</taxon>
        <taxon>Streptophyta</taxon>
        <taxon>Embryophyta</taxon>
        <taxon>Tracheophyta</taxon>
        <taxon>Spermatophyta</taxon>
        <taxon>Magnoliopsida</taxon>
        <taxon>eudicotyledons</taxon>
        <taxon>Gunneridae</taxon>
        <taxon>Pentapetalae</taxon>
        <taxon>rosids</taxon>
        <taxon>malvids</taxon>
        <taxon>Malvales</taxon>
        <taxon>Malvaceae</taxon>
        <taxon>Malvoideae</taxon>
        <taxon>Gossypium</taxon>
    </lineage>
</organism>
<sequence length="54" mass="6102">MERWCPPNHGWIKINIDGVVSRDGNWSAIGGVLRDAFGNWIEGFQRFDGRGLTV</sequence>
<keyword evidence="2" id="KW-1185">Reference proteome</keyword>
<dbReference type="AlphaFoldDB" id="A0A7J8N1R2"/>
<protein>
    <recommendedName>
        <fullName evidence="3">RNase H type-1 domain-containing protein</fullName>
    </recommendedName>
</protein>
<dbReference type="Proteomes" id="UP000593572">
    <property type="component" value="Unassembled WGS sequence"/>
</dbReference>
<evidence type="ECO:0008006" key="3">
    <source>
        <dbReference type="Google" id="ProtNLM"/>
    </source>
</evidence>
<evidence type="ECO:0000313" key="1">
    <source>
        <dbReference type="EMBL" id="MBA0570845.1"/>
    </source>
</evidence>